<feature type="coiled-coil region" evidence="4">
    <location>
        <begin position="833"/>
        <end position="906"/>
    </location>
</feature>
<evidence type="ECO:0008006" key="8">
    <source>
        <dbReference type="Google" id="ProtNLM"/>
    </source>
</evidence>
<evidence type="ECO:0000256" key="5">
    <source>
        <dbReference type="SAM" id="MobiDB-lite"/>
    </source>
</evidence>
<dbReference type="EMBL" id="CAXKWB010003541">
    <property type="protein sequence ID" value="CAL4069476.1"/>
    <property type="molecule type" value="Genomic_DNA"/>
</dbReference>
<keyword evidence="3 4" id="KW-0175">Coiled coil</keyword>
<feature type="coiled-coil region" evidence="4">
    <location>
        <begin position="756"/>
        <end position="797"/>
    </location>
</feature>
<evidence type="ECO:0000256" key="3">
    <source>
        <dbReference type="ARBA" id="ARBA00023054"/>
    </source>
</evidence>
<keyword evidence="7" id="KW-1185">Reference proteome</keyword>
<dbReference type="GO" id="GO:0005737">
    <property type="term" value="C:cytoplasm"/>
    <property type="evidence" value="ECO:0007669"/>
    <property type="project" value="UniProtKB-SubCell"/>
</dbReference>
<sequence>MASRSDSGNETRGSSESDDASPTPTPKRGVILQQQLQQHQQQRPQSVVTTFSRANPSTTPTRTTPTTQLQRPSAGDSRQTTPLAWGSTNPSQRGTTPLAGVTPTAQSGHPITRVTPIVQSGVPTHRVTPTVPSGVPPSRVTPTVQSGVPTSRVTPTVPSGPPSTRVTPTVLSGVPTSRLTPTAHNPGQRAPCRPSPRRPPSSGGMGSAGSVHSGAPLGGVMPPRVVSAGAPLGGSLSSTLGGVLNSTRGRQRNSVAVVDSREHIYEELELFRGGGPPKLAPVSGVLPQGKVVIRPIAFKPVVGPTGGRGHPQQGTTPGGSPGSVPNIPTPPSRPDPRYTSTPTLMRPQPQHYGSMGDLKTLTHNSYSLDRRGLGTPLSSRNYHYPDHNDNNKYNSLTKLQNTKNVQLNNKNSFIVINNNHNNNNNINNKNIHNNNNNTSINNNKVSSANTSPNSSTSSSHSTRSPPAYPAPPPRPPSHQSTCSNIEDGHPQHHRLSSYDNRLSNTSYDSNNIYSVHRVNGYEHSRSNSNLPRYESIIKGSELPRFESMKNLSSDSTHSYNGHHNVHLQPVNGLRMGGSATNLTRITGQHGGSVQELPRISSNIGLDRSASVTVAITGPNHALDRSGSVSGSNLGLDRSISVTGSNLGLDRTMCGSINGSVTTLDGHHGTPSPSDSGVAELEAILKEKDSEINILRETMEQNEQVIFKVYEEKEKTWEQELKKIRDLYDARLKAAQQKALKVEQTLTTQTYQLQTERRKLLVELEDSRRERENAAGQLEQLRRENTELRGQLEETEWGICQKSGEISLLKTQLKDSQGDQTTRGHELLHLRAQVRQYQTEVERRRTEISSLNELAAQARRESADLRLQLDQAQQGQSAAQQNLSLQMDKLKAEVEVMRRENELQKHQFEDERVRWNEEKERVLRYQKQLHQNYIDMFGRKRQTKGGSMLMGLPLLPKKNMSPLR</sequence>
<reference evidence="6 7" key="1">
    <citation type="submission" date="2024-05" db="EMBL/GenBank/DDBJ databases">
        <authorList>
            <person name="Wallberg A."/>
        </authorList>
    </citation>
    <scope>NUCLEOTIDE SEQUENCE [LARGE SCALE GENOMIC DNA]</scope>
</reference>
<proteinExistence type="predicted"/>
<feature type="region of interest" description="Disordered" evidence="5">
    <location>
        <begin position="415"/>
        <end position="506"/>
    </location>
</feature>
<dbReference type="AlphaFoldDB" id="A0AAV2Q3A0"/>
<feature type="compositionally biased region" description="Polar residues" evidence="5">
    <location>
        <begin position="174"/>
        <end position="185"/>
    </location>
</feature>
<accession>A0AAV2Q3A0</accession>
<evidence type="ECO:0000256" key="4">
    <source>
        <dbReference type="SAM" id="Coils"/>
    </source>
</evidence>
<feature type="non-terminal residue" evidence="6">
    <location>
        <position position="963"/>
    </location>
</feature>
<keyword evidence="2" id="KW-0963">Cytoplasm</keyword>
<name>A0AAV2Q3A0_MEGNR</name>
<evidence type="ECO:0000313" key="6">
    <source>
        <dbReference type="EMBL" id="CAL4069476.1"/>
    </source>
</evidence>
<organism evidence="6 7">
    <name type="scientific">Meganyctiphanes norvegica</name>
    <name type="common">Northern krill</name>
    <name type="synonym">Thysanopoda norvegica</name>
    <dbReference type="NCBI Taxonomy" id="48144"/>
    <lineage>
        <taxon>Eukaryota</taxon>
        <taxon>Metazoa</taxon>
        <taxon>Ecdysozoa</taxon>
        <taxon>Arthropoda</taxon>
        <taxon>Crustacea</taxon>
        <taxon>Multicrustacea</taxon>
        <taxon>Malacostraca</taxon>
        <taxon>Eumalacostraca</taxon>
        <taxon>Eucarida</taxon>
        <taxon>Euphausiacea</taxon>
        <taxon>Euphausiidae</taxon>
        <taxon>Meganyctiphanes</taxon>
    </lineage>
</organism>
<feature type="compositionally biased region" description="Low complexity" evidence="5">
    <location>
        <begin position="33"/>
        <end position="45"/>
    </location>
</feature>
<gene>
    <name evidence="6" type="ORF">MNOR_LOCUS7872</name>
</gene>
<feature type="compositionally biased region" description="Polar residues" evidence="5">
    <location>
        <begin position="46"/>
        <end position="55"/>
    </location>
</feature>
<evidence type="ECO:0000313" key="7">
    <source>
        <dbReference type="Proteomes" id="UP001497623"/>
    </source>
</evidence>
<evidence type="ECO:0000256" key="2">
    <source>
        <dbReference type="ARBA" id="ARBA00022490"/>
    </source>
</evidence>
<comment type="subcellular location">
    <subcellularLocation>
        <location evidence="1">Cytoplasm</location>
    </subcellularLocation>
</comment>
<feature type="compositionally biased region" description="Polar residues" evidence="5">
    <location>
        <begin position="76"/>
        <end position="95"/>
    </location>
</feature>
<feature type="compositionally biased region" description="Pro residues" evidence="5">
    <location>
        <begin position="466"/>
        <end position="476"/>
    </location>
</feature>
<dbReference type="PANTHER" id="PTHR19354">
    <property type="entry name" value="ZIPPER PUTATIVE TUMOR SUPPRESSOR 2 HOMOLOG-LIKE PROTEIN-RELATED"/>
    <property type="match status" value="1"/>
</dbReference>
<feature type="compositionally biased region" description="Polar residues" evidence="5">
    <location>
        <begin position="497"/>
        <end position="506"/>
    </location>
</feature>
<feature type="compositionally biased region" description="Low complexity" evidence="5">
    <location>
        <begin position="415"/>
        <end position="465"/>
    </location>
</feature>
<feature type="compositionally biased region" description="Low complexity" evidence="5">
    <location>
        <begin position="126"/>
        <end position="170"/>
    </location>
</feature>
<comment type="caution">
    <text evidence="6">The sequence shown here is derived from an EMBL/GenBank/DDBJ whole genome shotgun (WGS) entry which is preliminary data.</text>
</comment>
<protein>
    <recommendedName>
        <fullName evidence="8">Leucine zipper tumor suppressor 2 homolog</fullName>
    </recommendedName>
</protein>
<feature type="region of interest" description="Disordered" evidence="5">
    <location>
        <begin position="301"/>
        <end position="394"/>
    </location>
</feature>
<feature type="coiled-coil region" evidence="4">
    <location>
        <begin position="677"/>
        <end position="726"/>
    </location>
</feature>
<feature type="region of interest" description="Disordered" evidence="5">
    <location>
        <begin position="1"/>
        <end position="222"/>
    </location>
</feature>
<feature type="compositionally biased region" description="Low complexity" evidence="5">
    <location>
        <begin position="56"/>
        <end position="73"/>
    </location>
</feature>
<dbReference type="Pfam" id="PF06818">
    <property type="entry name" value="Fez1"/>
    <property type="match status" value="1"/>
</dbReference>
<dbReference type="Proteomes" id="UP001497623">
    <property type="component" value="Unassembled WGS sequence"/>
</dbReference>
<dbReference type="InterPro" id="IPR045329">
    <property type="entry name" value="LZTS"/>
</dbReference>
<dbReference type="PANTHER" id="PTHR19354:SF2">
    <property type="entry name" value="LEUCINE-RICH REPEAT-CONTAINING PROTEIN DDB_G0290503"/>
    <property type="match status" value="1"/>
</dbReference>
<evidence type="ECO:0000256" key="1">
    <source>
        <dbReference type="ARBA" id="ARBA00004496"/>
    </source>
</evidence>